<dbReference type="SUPFAM" id="SSF49313">
    <property type="entry name" value="Cadherin-like"/>
    <property type="match status" value="1"/>
</dbReference>
<evidence type="ECO:0000313" key="10">
    <source>
        <dbReference type="Proteomes" id="UP001361239"/>
    </source>
</evidence>
<evidence type="ECO:0000256" key="4">
    <source>
        <dbReference type="ARBA" id="ARBA00022656"/>
    </source>
</evidence>
<evidence type="ECO:0000256" key="7">
    <source>
        <dbReference type="ARBA" id="ARBA00023136"/>
    </source>
</evidence>
<dbReference type="Gene3D" id="2.150.10.10">
    <property type="entry name" value="Serralysin-like metalloprotease, C-terminal"/>
    <property type="match status" value="12"/>
</dbReference>
<dbReference type="InterPro" id="IPR015919">
    <property type="entry name" value="Cadherin-like_sf"/>
</dbReference>
<proteinExistence type="predicted"/>
<reference evidence="9 10" key="1">
    <citation type="submission" date="2024-03" db="EMBL/GenBank/DDBJ databases">
        <authorList>
            <person name="Jo J.-H."/>
        </authorList>
    </citation>
    <scope>NUCLEOTIDE SEQUENCE [LARGE SCALE GENOMIC DNA]</scope>
    <source>
        <strain evidence="9 10">PS1R-30</strain>
    </source>
</reference>
<comment type="subcellular location">
    <subcellularLocation>
        <location evidence="1">Membrane</location>
    </subcellularLocation>
    <subcellularLocation>
        <location evidence="2">Secreted</location>
    </subcellularLocation>
</comment>
<keyword evidence="10" id="KW-1185">Reference proteome</keyword>
<dbReference type="InterPro" id="IPR050557">
    <property type="entry name" value="RTX_toxin/Mannuronan_C5-epim"/>
</dbReference>
<dbReference type="InterPro" id="IPR001343">
    <property type="entry name" value="Hemolysn_Ca-bd"/>
</dbReference>
<evidence type="ECO:0000256" key="1">
    <source>
        <dbReference type="ARBA" id="ARBA00004370"/>
    </source>
</evidence>
<evidence type="ECO:0000313" key="9">
    <source>
        <dbReference type="EMBL" id="MEJ5978470.1"/>
    </source>
</evidence>
<dbReference type="PRINTS" id="PR01488">
    <property type="entry name" value="RTXTOXINA"/>
</dbReference>
<dbReference type="InterPro" id="IPR011049">
    <property type="entry name" value="Serralysin-like_metalloprot_C"/>
</dbReference>
<keyword evidence="6" id="KW-0843">Virulence</keyword>
<dbReference type="Gene3D" id="2.60.40.10">
    <property type="entry name" value="Immunoglobulins"/>
    <property type="match status" value="1"/>
</dbReference>
<protein>
    <submittedName>
        <fullName evidence="9">Cadherin-like domain-containing protein</fullName>
    </submittedName>
</protein>
<feature type="compositionally biased region" description="Polar residues" evidence="8">
    <location>
        <begin position="1"/>
        <end position="19"/>
    </location>
</feature>
<accession>A0ABU8RZI0</accession>
<dbReference type="EMBL" id="JBBHJZ010000003">
    <property type="protein sequence ID" value="MEJ5978470.1"/>
    <property type="molecule type" value="Genomic_DNA"/>
</dbReference>
<dbReference type="SUPFAM" id="SSF51120">
    <property type="entry name" value="beta-Roll"/>
    <property type="match status" value="13"/>
</dbReference>
<evidence type="ECO:0000256" key="3">
    <source>
        <dbReference type="ARBA" id="ARBA00022525"/>
    </source>
</evidence>
<feature type="region of interest" description="Disordered" evidence="8">
    <location>
        <begin position="1"/>
        <end position="26"/>
    </location>
</feature>
<gene>
    <name evidence="9" type="ORF">WG901_17590</name>
</gene>
<evidence type="ECO:0000256" key="2">
    <source>
        <dbReference type="ARBA" id="ARBA00004613"/>
    </source>
</evidence>
<dbReference type="PRINTS" id="PR00313">
    <property type="entry name" value="CABNDNGRPT"/>
</dbReference>
<evidence type="ECO:0000256" key="8">
    <source>
        <dbReference type="SAM" id="MobiDB-lite"/>
    </source>
</evidence>
<dbReference type="PANTHER" id="PTHR38340">
    <property type="entry name" value="S-LAYER PROTEIN"/>
    <property type="match status" value="1"/>
</dbReference>
<feature type="compositionally biased region" description="Gly residues" evidence="8">
    <location>
        <begin position="592"/>
        <end position="605"/>
    </location>
</feature>
<dbReference type="Gene3D" id="2.60.40.2810">
    <property type="match status" value="1"/>
</dbReference>
<dbReference type="RefSeq" id="WP_339588389.1">
    <property type="nucleotide sequence ID" value="NZ_JBBHJZ010000003.1"/>
</dbReference>
<evidence type="ECO:0000256" key="6">
    <source>
        <dbReference type="ARBA" id="ARBA00023026"/>
    </source>
</evidence>
<keyword evidence="4" id="KW-0800">Toxin</keyword>
<organism evidence="9 10">
    <name type="scientific">Novosphingobium anseongense</name>
    <dbReference type="NCBI Taxonomy" id="3133436"/>
    <lineage>
        <taxon>Bacteria</taxon>
        <taxon>Pseudomonadati</taxon>
        <taxon>Pseudomonadota</taxon>
        <taxon>Alphaproteobacteria</taxon>
        <taxon>Sphingomonadales</taxon>
        <taxon>Sphingomonadaceae</taxon>
        <taxon>Novosphingobium</taxon>
    </lineage>
</organism>
<dbReference type="Pfam" id="PF00353">
    <property type="entry name" value="HemolysinCabind"/>
    <property type="match status" value="14"/>
</dbReference>
<keyword evidence="7" id="KW-0472">Membrane</keyword>
<dbReference type="PANTHER" id="PTHR38340:SF1">
    <property type="entry name" value="S-LAYER PROTEIN"/>
    <property type="match status" value="1"/>
</dbReference>
<feature type="region of interest" description="Disordered" evidence="8">
    <location>
        <begin position="584"/>
        <end position="607"/>
    </location>
</feature>
<comment type="caution">
    <text evidence="9">The sequence shown here is derived from an EMBL/GenBank/DDBJ whole genome shotgun (WGS) entry which is preliminary data.</text>
</comment>
<dbReference type="InterPro" id="IPR018511">
    <property type="entry name" value="Hemolysin-typ_Ca-bd_CS"/>
</dbReference>
<dbReference type="Proteomes" id="UP001361239">
    <property type="component" value="Unassembled WGS sequence"/>
</dbReference>
<name>A0ABU8RZI0_9SPHN</name>
<keyword evidence="5" id="KW-0677">Repeat</keyword>
<dbReference type="PROSITE" id="PS00330">
    <property type="entry name" value="HEMOLYSIN_CALCIUM"/>
    <property type="match status" value="16"/>
</dbReference>
<dbReference type="InterPro" id="IPR003995">
    <property type="entry name" value="RTX_toxin_determinant-A"/>
</dbReference>
<dbReference type="InterPro" id="IPR013783">
    <property type="entry name" value="Ig-like_fold"/>
</dbReference>
<evidence type="ECO:0000256" key="5">
    <source>
        <dbReference type="ARBA" id="ARBA00022737"/>
    </source>
</evidence>
<keyword evidence="3" id="KW-0964">Secreted</keyword>
<sequence length="3246" mass="322678">MADGTSGNDVLDGTSGNDTINGLGGDDRINGGGGVDTIDGGADNDTIVLNDPLLAGTKLFGGDGVDTIELHSLSDVPTGYYLSIARPTTSFAFTTAQLNSIERLDFRSDAGTGISAQFLFGGSTLNQGNTVPFPNQIGGGLSATATLVGGTGRDAVVLIVQTVTGQNLTFTAPSFAYSNWSTASRAYQESDRVFVIATGTGNATLNASAHAGVQHLSGGAGNDTINGSDDMEYLSGGNGGADTLHGNGGNDTLALANVIPNGANGSPSGPETTLTGAGSLFDGGDGTDFLSIGGNVDFQGTLASIEGIHLSPAYTTNLPNGGSQLATVLTIGGAGIAGLPANLILDGQGQIVVNLAPGETFDGAGYSFEPDSDVTFTVNGSSSGEQIRGTARNDILLGSGGSDTLIGGAGNDTIDGGAGGGDRDAAVFFLPAGPAGTLQFAQGQNGKILVNRVVGGAVDANGITTGGTVVEELFEVTPNGLGAATVTGRNSAAYLGTDTLTNIDNLVFQLQDQKAVVLFATPLAVPTGPNPVVVGSFANDTINLANYLGQGIKVAAGNFGNDTLIGTGEDNGLYGGAGDDILQGNSGNDTLNGGGGKDQLDGGPGEDTLIIDTPVVAGSTFNGGDGFDTLELRGGAMAPLPSGGMDTFIQLPPSTISGIERIAFGSQAGETLRAIIARSQLNGVLNVAGGDGADSLIVAAPQGGGEFFLPNLTFETWSANDAVIFSAAGSQADYKLNAGSNHPGTVYLIGGAGNDQLNAGDGIDVLNGNDGNDTMFAGDGNDTLNGGAGNDYMSGGDGNDTLDGGAGSDIASFVIPNSVQGTLSLVADGPGQFLVKLIPTGGSTGVDVFRITSAGNGAVTVQGIGPATEFGTDTITNVEQIHILIDQNGAQIPPDKIVVLNLAPFVPAVVNNVAHVSGSIGNDTIDLAALYPGAATTVELNANGDIGNDVITGHEGRNALWGDAGNDTLNGAGGDDYIRGGDGDDTIDGGTGSDTAAFVMPKGLAGTLSMVQDTPSQFTVKLTSGGSTEDVFRITVNGLGAATVVGLNSQASFGTDTITNIEQIHVFIEHYPDPLPNDKIVTLAIGQGVVGGNDPFVLGSVLDDNINLGAYPNLHLARGNSGNDSVFGTSGADQLFGDLGNDYLSGGGGDDAIDGGPGSDTASFVIPRDTTGTLSLVEDATPGLFFVRLTQAGGSFEDLFRVTVTGTGAATVQGLGSMAGLGTDTVTSIEQLHFLVEHYPDNVPPEQFLGLNLAPIVSAVVDGRATVSGSITNDAIDLAALYPGVAATVELNANGNAGNDAITGNAGRNFLWGDAGNDTLNGGDGDDYLTGGAGNDTINGGSGSDVAAFVIPRGTEGSLSLVAIAPGEFRARLTQTDASYEDLFSITVGGTGAALVTGLNRMASLGTDTVNAVEQLHFLVEHYPAEIPANQILVVDLVPRVGAVTNNSANVSGSLANDVIDLATLYPGVDAAVNISANGGEGNDTITGNGGANFLSGDAGNDTLNGGGGADTLAGGAGNDTLDGGAGGNDRDRALFVLPSTTVGALQLAEGANGKVLVNRVTGGTVDPNNGIVTGGTFAETLFEITPTGAGAATVVGLGSAAFLGTDTVTNIDDLNFQIQGKQTIAAQLTPLTVTSGNPLVLGSIRDDTINLADYPTFSLVAGSFGNDTILGRDDANSLFGGAGNDLLVGNGGDDVLNGGDGADTLIGGGGNDTVDGGANGSDRDRALFVLPETEGALQFAEGADGKILVNRIVGGTFSNGLVTGGTFAETVFEITPTGAGAATVTGLNSAAFLGTDTVTNIEDLIFQVFGRQNESIAMFATPFAVPGQNQPIVGSFLGDTINLADYPGYAVVAGNFGNDTLIGRDDANTLYGGAGNDTLVGNGGNDTLYGADGNDILIGGAGDDSIDGGAGDRDQAQFVLPADTTGALQLAQGADGKVLVNRLVDGTFVETVFEVTPTNAGSASATVKALGSASFLGTDTLTSIDSLSFQISGQSASVVFLTRGIITPSNPAVAGTIFDDTIDLAGYSGINNATGNFGSDTLIGTSADNSLFGGTGDDVLVGKGGNDTLNGGDGNDTLNGNDGANRLFGEAGNDILIVDAPVLANSEFNGGDGTDTIELRTLDNVPTGYYLSIPTPTSNLELRSANLTSIERLDFRSTTGTAISAQLFFGGTILQQGNSVPFPNQIGAGLSATAELIGGAGRDGLVLIAQTEAGKPYTFTAPSFTYTNWSTATRAYQESDRVFVIAAGSGNVTLNASTHVGVQHLSTGAGNDTINGTDGMEYIAAGGGGTDQLYGKGGNDTLAIGNVVMNDANGQSTGVETTLTGAGTLFDGGDGTDFLSIGGNVNFQGTLVSIEGIHLSAAFTTNQANASSQLASVLTVSGATMAGLPSGLLLDGTGRIVVNLATGGNFDGAGYVFENGSSVTFTINGGSGDNAIVGTVGNDTLNGGGGRDRLTPGAGTNVVDGGDSVDTVVFAGASTSVTPVVGNGGALQIGTTTVSNVELYEFSDGTFFWDGAAFVSAKNEGLVADGYIAGATVYIDANKNNQLDASEPFAITDSKGDFVLNSHVQGPLRAFGGTNLDTNKPNTVQFSAPEGATVVNPLTSVIQTLVEKGETVQSATQTTLDAFGLTGLADPLSLDLIAVAQTGGAAGADALAAQKIAAAIAEVLGSVAGVGGDTAGAADALATAAKNAVTNNTSVSLTDSTVISAVLTAGLPTVSSQEIAQLVTETKTVTQAIDAATSVTAVSTAQSNKDPVLVGETFSIAANAQWTGAATSLLANDTDPDADALTLSFVTKATNGTVTLNNGQIVFTPTSGFSGAAGFDYAVSDGKGGNALAHVTVNVAAPPSSSGGSGSPTPTANKVPVFANSAIFAAAVAGKPITLALGATDPDGDPLTYSATSGKGTVAIANGALTYTPSGTTAGTDAVVVTASDGKGGTATQTINVAIEGVAVTPPPPGAPQTGFYLASGGHTVLVSGNVQVFGGQGQEAVVLSAGVSGVTLDQNVDRVYLSGPASAYQFQQTGNQINVFSGGELVFKTAVQGDADGTQIVFANGTASVLISGGEIRVGGTAVSTVAPGAVVPTLGAVEPAPTGESGAQVFLAQDGQVTAATSGTKVYGTGGGETLVILPGAAGIVADQGVDAVRLSEAIGAYRFQQTGNVINVYTAQGDLRLLSLPVQGDADGTQFSFAGQSFGVTIKNGVIQVGTQGIGTTPGAVAPASAALSLELDLATAAIDHGVSTFGTFG</sequence>
<dbReference type="Pfam" id="PF17963">
    <property type="entry name" value="Big_9"/>
    <property type="match status" value="2"/>
</dbReference>